<sequence>MPLSLLGEVMMSLATSSGSKLEEINAKKLKLCKEIQVKITKFTPPKEWQHTASFSSNSINDNESNPENIERIVLPHSASGNEVDACNNVNGDINGEFSGNETGKGKRTKNIPIKSVKNSIPTSPRKTSTKNSRNSSHSPAESATAMNKRGKSPKKKVSKNHNVTDIQAPEKRQADKSEVGDDMPLICSSISPAVKSDSNYTSGNPKKSTRKRKLSDINVFAAEQPQNSAVEKSTESKNRTLFPRKRVNRLKRENVEASISAKTRNYERSPTKSILVSRDHVKSKEKTLPSKFSKAFNVQDKKDGNPTKKKVKFDSAMSSELLDFSEDHSIEALTELVRQKRIRPPYGQPYSVTGTWYIASGYLKDLAALLEEFDKQPDARFSSFAVCWRQMLFTQIFRGRQSFKELLEFSEEIVVLTKKFLENMHSDRRRLGAFYTLYSIYYKHPVRHEFFLRFTVKQYKDLVDLVLRQPHYTNPDPARILIKLHVDCAILQTASENELCIGLHTAYNSSSVCVEYGYLRLAQSSNVPLAVQDLSTDMKLVTEYHRVKTAASQATQDGANNSGPDRALSIFSPSCCEEVKQELLQLEDYTLTLLSFKGQHAVHARPELHSDPMLALGEKRYAIQQRATSITAAEKYARKHEQTQENEESVTDNPSVADNPLDVVLAQQRVCVSSKPTLFVRKLAIEDSTEDDENSVSDLSKIPPSAYGFKGPWQPSLGQSVVKRRRGRNPTYLNTRDRSLPHMPIAAAEISLNARQRKDRIKLKQALRGKVDLSLDVKALPAQLEKSAMGTPTILTQDVKGFHSVDDDSFEENGCFTALELCDLGETVGPHDENTSDNEQENNSTVSSERGRKNPSLLEITLQMLVNGKRVTNNIKANMSIEMFEFIKRDPEQIKRLMDKISLMTLPRLRAVHGQNVDVRDMQIIKAQRCQPESVKPQDFITGNQPFVKSGKCNIRMRMRMMERFNQKTPVAAKVEQIEEMTRTKAQLVPIVVGNELRYIQCGADDPNESLPSTPRAWQTNSVLRSHNCNWNRAKRIGPDFKTFKYELNASNENQTKVKAITEEWPIVGKTEIKRIIKKENDPQPCSLVKSLTTGCSYVTVGKPKQINEEPVSHKRSTARNTPKRKPVASDVKSSAINLKRKNESCISNKKKSDSPKKKTNEKASTSANNKSIVMKNLSEQSRAKPDLKSKTRTKQPKKSTSRNSKNRQPISKLSSHRKQTGVVVPDSKPEMKAIKPVHSWHTPQNPTDSVNFNARIPWSNKVEPHTESDTNCNEETMQSGNWPDSLLLSPETERSLAAMSNGSEKTEIDVKEGLTELVNRSNKNRSARSNVFEESVNELSNDWEMESACDTSAQGDNKPVTNSEDIFHEGNITRLEEEKSPTDPLSHESNGVVDDYDSPIDPGTENECISDYMPQNGDNVTDAQLVDQLQQNGVSVMTLPENVSNINSPYLQPAMTRVVPQTTPQFQSSFTLPKNNTHLAGTTCQPSNVSPMLSFNEPALSQSQQGFPSPSGPLLLPPAPVQQAFFAPPNQSYIRANTHDGAQVILPYNTFFSIVEPDGSETNATELHFNNSANPIMIRSQPVIQSTIPFISDPSGLSYISSEPYGNFCSPSLPALTAHGFVSSSIISGTQPYTFGTTMNNTFSVARSPIKSSVMTSHSMQPRCSLSTSDLEPAGALRSSPLKNVKSRLSSTISSDSVSCLESCPSSASEATIVSPTTMADYSRMRCNEERTANIAKPIITKTSSCGESHKSQPLLPPTPVISNGTSSLEVTKSAGKKTVCSFLLSNKFKKLGSVLGVAAKGSASGKPLPSTKPRVSFFRRGSLMKSPQVISDANP</sequence>
<dbReference type="Pfam" id="PF09808">
    <property type="entry name" value="SNAPC1"/>
    <property type="match status" value="1"/>
</dbReference>
<feature type="compositionally biased region" description="Polar residues" evidence="1">
    <location>
        <begin position="116"/>
        <end position="145"/>
    </location>
</feature>
<feature type="region of interest" description="Disordered" evidence="1">
    <location>
        <begin position="827"/>
        <end position="853"/>
    </location>
</feature>
<feature type="compositionally biased region" description="Polar residues" evidence="1">
    <location>
        <begin position="1163"/>
        <end position="1172"/>
    </location>
</feature>
<dbReference type="RefSeq" id="XP_018014559.1">
    <property type="nucleotide sequence ID" value="XM_018159070.2"/>
</dbReference>
<accession>A0A8B7NLL5</accession>
<feature type="compositionally biased region" description="Basic residues" evidence="1">
    <location>
        <begin position="1114"/>
        <end position="1127"/>
    </location>
</feature>
<protein>
    <submittedName>
        <fullName evidence="3">Uncharacterized protein LOC108671516 isoform X1</fullName>
    </submittedName>
</protein>
<dbReference type="GO" id="GO:0042796">
    <property type="term" value="P:snRNA transcription by RNA polymerase III"/>
    <property type="evidence" value="ECO:0007669"/>
    <property type="project" value="TreeGrafter"/>
</dbReference>
<feature type="compositionally biased region" description="Polar residues" evidence="1">
    <location>
        <begin position="1655"/>
        <end position="1671"/>
    </location>
</feature>
<dbReference type="Proteomes" id="UP000694843">
    <property type="component" value="Unplaced"/>
</dbReference>
<feature type="compositionally biased region" description="Basic and acidic residues" evidence="1">
    <location>
        <begin position="1151"/>
        <end position="1162"/>
    </location>
</feature>
<organism evidence="2 3">
    <name type="scientific">Hyalella azteca</name>
    <name type="common">Amphipod</name>
    <dbReference type="NCBI Taxonomy" id="294128"/>
    <lineage>
        <taxon>Eukaryota</taxon>
        <taxon>Metazoa</taxon>
        <taxon>Ecdysozoa</taxon>
        <taxon>Arthropoda</taxon>
        <taxon>Crustacea</taxon>
        <taxon>Multicrustacea</taxon>
        <taxon>Malacostraca</taxon>
        <taxon>Eumalacostraca</taxon>
        <taxon>Peracarida</taxon>
        <taxon>Amphipoda</taxon>
        <taxon>Senticaudata</taxon>
        <taxon>Talitrida</taxon>
        <taxon>Talitroidea</taxon>
        <taxon>Hyalellidae</taxon>
        <taxon>Hyalella</taxon>
    </lineage>
</organism>
<feature type="compositionally biased region" description="Basic residues" evidence="1">
    <location>
        <begin position="148"/>
        <end position="159"/>
    </location>
</feature>
<feature type="compositionally biased region" description="Polar residues" evidence="1">
    <location>
        <begin position="188"/>
        <end position="206"/>
    </location>
</feature>
<feature type="region of interest" description="Disordered" evidence="1">
    <location>
        <begin position="1655"/>
        <end position="1680"/>
    </location>
</feature>
<dbReference type="InterPro" id="IPR019188">
    <property type="entry name" value="SNAPC1"/>
</dbReference>
<evidence type="ECO:0000313" key="3">
    <source>
        <dbReference type="RefSeq" id="XP_018014559.1"/>
    </source>
</evidence>
<dbReference type="PANTHER" id="PTHR15131:SF3">
    <property type="entry name" value="SNRNA-ACTIVATING PROTEIN COMPLEX SUBUNIT 1"/>
    <property type="match status" value="1"/>
</dbReference>
<feature type="region of interest" description="Disordered" evidence="1">
    <location>
        <begin position="1263"/>
        <end position="1285"/>
    </location>
</feature>
<feature type="compositionally biased region" description="Basic residues" evidence="1">
    <location>
        <begin position="1191"/>
        <end position="1201"/>
    </location>
</feature>
<feature type="region of interest" description="Disordered" evidence="1">
    <location>
        <begin position="637"/>
        <end position="656"/>
    </location>
</feature>
<feature type="region of interest" description="Disordered" evidence="1">
    <location>
        <begin position="96"/>
        <end position="213"/>
    </location>
</feature>
<dbReference type="GO" id="GO:0042795">
    <property type="term" value="P:snRNA transcription by RNA polymerase II"/>
    <property type="evidence" value="ECO:0007669"/>
    <property type="project" value="TreeGrafter"/>
</dbReference>
<dbReference type="GeneID" id="108671516"/>
<dbReference type="KEGG" id="hazt:108671516"/>
<keyword evidence="2" id="KW-1185">Reference proteome</keyword>
<gene>
    <name evidence="3" type="primary">LOC108671516</name>
</gene>
<dbReference type="GO" id="GO:0043565">
    <property type="term" value="F:sequence-specific DNA binding"/>
    <property type="evidence" value="ECO:0007669"/>
    <property type="project" value="TreeGrafter"/>
</dbReference>
<dbReference type="PANTHER" id="PTHR15131">
    <property type="entry name" value="SMALL NUCLEAR RNA ACTIVATING COMPLEX, POLYPEPTIDE 1"/>
    <property type="match status" value="1"/>
</dbReference>
<dbReference type="OrthoDB" id="20127at2759"/>
<feature type="region of interest" description="Disordered" evidence="1">
    <location>
        <begin position="1107"/>
        <end position="1232"/>
    </location>
</feature>
<feature type="region of interest" description="Disordered" evidence="1">
    <location>
        <begin position="1377"/>
        <end position="1400"/>
    </location>
</feature>
<reference evidence="3" key="1">
    <citation type="submission" date="2025-08" db="UniProtKB">
        <authorList>
            <consortium name="RefSeq"/>
        </authorList>
    </citation>
    <scope>IDENTIFICATION</scope>
    <source>
        <tissue evidence="3">Whole organism</tissue>
    </source>
</reference>
<evidence type="ECO:0000256" key="1">
    <source>
        <dbReference type="SAM" id="MobiDB-lite"/>
    </source>
</evidence>
<evidence type="ECO:0000313" key="2">
    <source>
        <dbReference type="Proteomes" id="UP000694843"/>
    </source>
</evidence>
<dbReference type="GO" id="GO:0019185">
    <property type="term" value="C:snRNA-activating protein complex"/>
    <property type="evidence" value="ECO:0007669"/>
    <property type="project" value="TreeGrafter"/>
</dbReference>
<name>A0A8B7NLL5_HYAAZ</name>
<proteinExistence type="predicted"/>
<feature type="compositionally biased region" description="Polar residues" evidence="1">
    <location>
        <begin position="1270"/>
        <end position="1283"/>
    </location>
</feature>
<feature type="compositionally biased region" description="Basic and acidic residues" evidence="1">
    <location>
        <begin position="168"/>
        <end position="179"/>
    </location>
</feature>
<feature type="compositionally biased region" description="Polar residues" evidence="1">
    <location>
        <begin position="1202"/>
        <end position="1214"/>
    </location>
</feature>